<accession>A0ABS4FUT4</accession>
<dbReference type="InterPro" id="IPR011009">
    <property type="entry name" value="Kinase-like_dom_sf"/>
</dbReference>
<dbReference type="Gene3D" id="3.90.1200.10">
    <property type="match status" value="1"/>
</dbReference>
<keyword evidence="3" id="KW-1185">Reference proteome</keyword>
<evidence type="ECO:0000259" key="1">
    <source>
        <dbReference type="Pfam" id="PF01636"/>
    </source>
</evidence>
<reference evidence="2 3" key="1">
    <citation type="submission" date="2021-03" db="EMBL/GenBank/DDBJ databases">
        <title>Genomic Encyclopedia of Type Strains, Phase IV (KMG-IV): sequencing the most valuable type-strain genomes for metagenomic binning, comparative biology and taxonomic classification.</title>
        <authorList>
            <person name="Goeker M."/>
        </authorList>
    </citation>
    <scope>NUCLEOTIDE SEQUENCE [LARGE SCALE GENOMIC DNA]</scope>
    <source>
        <strain evidence="2 3">DSM 14349</strain>
    </source>
</reference>
<dbReference type="Proteomes" id="UP001519272">
    <property type="component" value="Unassembled WGS sequence"/>
</dbReference>
<dbReference type="GO" id="GO:0016301">
    <property type="term" value="F:kinase activity"/>
    <property type="evidence" value="ECO:0007669"/>
    <property type="project" value="UniProtKB-KW"/>
</dbReference>
<dbReference type="Pfam" id="PF01636">
    <property type="entry name" value="APH"/>
    <property type="match status" value="1"/>
</dbReference>
<comment type="caution">
    <text evidence="2">The sequence shown here is derived from an EMBL/GenBank/DDBJ whole genome shotgun (WGS) entry which is preliminary data.</text>
</comment>
<dbReference type="InterPro" id="IPR002575">
    <property type="entry name" value="Aminoglycoside_PTrfase"/>
</dbReference>
<feature type="domain" description="Aminoglycoside phosphotransferase" evidence="1">
    <location>
        <begin position="7"/>
        <end position="201"/>
    </location>
</feature>
<organism evidence="2 3">
    <name type="scientific">Paenibacillus turicensis</name>
    <dbReference type="NCBI Taxonomy" id="160487"/>
    <lineage>
        <taxon>Bacteria</taxon>
        <taxon>Bacillati</taxon>
        <taxon>Bacillota</taxon>
        <taxon>Bacilli</taxon>
        <taxon>Bacillales</taxon>
        <taxon>Paenibacillaceae</taxon>
        <taxon>Paenibacillus</taxon>
    </lineage>
</organism>
<keyword evidence="2" id="KW-0808">Transferase</keyword>
<proteinExistence type="predicted"/>
<evidence type="ECO:0000313" key="3">
    <source>
        <dbReference type="Proteomes" id="UP001519272"/>
    </source>
</evidence>
<dbReference type="InterPro" id="IPR051678">
    <property type="entry name" value="AGP_Transferase"/>
</dbReference>
<gene>
    <name evidence="2" type="ORF">J2Z32_002990</name>
</gene>
<dbReference type="PANTHER" id="PTHR21310">
    <property type="entry name" value="AMINOGLYCOSIDE PHOSPHOTRANSFERASE-RELATED-RELATED"/>
    <property type="match status" value="1"/>
</dbReference>
<evidence type="ECO:0000313" key="2">
    <source>
        <dbReference type="EMBL" id="MBP1906341.1"/>
    </source>
</evidence>
<sequence length="247" mass="28162">MKYGKIIGLGSTATVYEWGEGTVLKLFVKGYPRSSIEREFNNAKAINDQNFAKPKVHELIHYEEQSGIIYDKVEGETLLDWVLSTGDLHTCAKYMAKLHKTIVNNRVSNIPDYKQFLKSNLLNATSANLTERNRVLETLDKLKEGDTLCHGDFHPGNILLSNGLTMVIDFMNVCQGDPLYDVARTVFLVEYTPVPQNAEDREKLLRYKKTLADLYLVEMNVTREMIQDYLAVIAVARVSECPEEYMQ</sequence>
<dbReference type="EMBL" id="JAGGKG010000014">
    <property type="protein sequence ID" value="MBP1906341.1"/>
    <property type="molecule type" value="Genomic_DNA"/>
</dbReference>
<protein>
    <submittedName>
        <fullName evidence="2">Ser/Thr protein kinase RdoA (MazF antagonist)</fullName>
    </submittedName>
</protein>
<dbReference type="RefSeq" id="WP_210089933.1">
    <property type="nucleotide sequence ID" value="NZ_JAGGKG010000014.1"/>
</dbReference>
<keyword evidence="2" id="KW-0418">Kinase</keyword>
<dbReference type="SUPFAM" id="SSF56112">
    <property type="entry name" value="Protein kinase-like (PK-like)"/>
    <property type="match status" value="1"/>
</dbReference>
<name>A0ABS4FUT4_9BACL</name>